<name>A0A1X0IFV0_9MYCO</name>
<dbReference type="AlphaFoldDB" id="A0A1X0IFV0"/>
<accession>A0A1X0IFV0</accession>
<reference evidence="1 2" key="1">
    <citation type="submission" date="2017-02" db="EMBL/GenBank/DDBJ databases">
        <title>The new phylogeny of genus Mycobacterium.</title>
        <authorList>
            <person name="Tortoli E."/>
            <person name="Trovato A."/>
            <person name="Cirillo D.M."/>
        </authorList>
    </citation>
    <scope>NUCLEOTIDE SEQUENCE [LARGE SCALE GENOMIC DNA]</scope>
    <source>
        <strain evidence="1 2">DSM 45000</strain>
    </source>
</reference>
<dbReference type="Proteomes" id="UP000192513">
    <property type="component" value="Unassembled WGS sequence"/>
</dbReference>
<comment type="caution">
    <text evidence="1">The sequence shown here is derived from an EMBL/GenBank/DDBJ whole genome shotgun (WGS) entry which is preliminary data.</text>
</comment>
<evidence type="ECO:0000313" key="1">
    <source>
        <dbReference type="EMBL" id="ORB45388.1"/>
    </source>
</evidence>
<dbReference type="STRING" id="590652.BST39_03945"/>
<evidence type="ECO:0000313" key="2">
    <source>
        <dbReference type="Proteomes" id="UP000192513"/>
    </source>
</evidence>
<protein>
    <submittedName>
        <fullName evidence="1">Uncharacterized protein</fullName>
    </submittedName>
</protein>
<sequence length="78" mass="8119">MSDNVLHDSPREFLSDAVSSGECDVQSVIPLDDGTYSCGCSCKDWVMTAESLQAGLELARKHTAETAAAKAVSARAGG</sequence>
<dbReference type="EMBL" id="MVIE01000004">
    <property type="protein sequence ID" value="ORB45388.1"/>
    <property type="molecule type" value="Genomic_DNA"/>
</dbReference>
<gene>
    <name evidence="1" type="ORF">BST39_03945</name>
</gene>
<dbReference type="RefSeq" id="WP_067926447.1">
    <property type="nucleotide sequence ID" value="NZ_AP022619.1"/>
</dbReference>
<proteinExistence type="predicted"/>
<keyword evidence="2" id="KW-1185">Reference proteome</keyword>
<organism evidence="1 2">
    <name type="scientific">Mycobacterium paraseoulense</name>
    <dbReference type="NCBI Taxonomy" id="590652"/>
    <lineage>
        <taxon>Bacteria</taxon>
        <taxon>Bacillati</taxon>
        <taxon>Actinomycetota</taxon>
        <taxon>Actinomycetes</taxon>
        <taxon>Mycobacteriales</taxon>
        <taxon>Mycobacteriaceae</taxon>
        <taxon>Mycobacterium</taxon>
    </lineage>
</organism>